<gene>
    <name evidence="2" type="ORF">TI39_contig341g00007</name>
</gene>
<name>A0A0F4GVA3_9PEZI</name>
<organism evidence="2 3">
    <name type="scientific">Zymoseptoria brevis</name>
    <dbReference type="NCBI Taxonomy" id="1047168"/>
    <lineage>
        <taxon>Eukaryota</taxon>
        <taxon>Fungi</taxon>
        <taxon>Dikarya</taxon>
        <taxon>Ascomycota</taxon>
        <taxon>Pezizomycotina</taxon>
        <taxon>Dothideomycetes</taxon>
        <taxon>Dothideomycetidae</taxon>
        <taxon>Mycosphaerellales</taxon>
        <taxon>Mycosphaerellaceae</taxon>
        <taxon>Zymoseptoria</taxon>
    </lineage>
</organism>
<dbReference type="Proteomes" id="UP000033647">
    <property type="component" value="Unassembled WGS sequence"/>
</dbReference>
<dbReference type="AlphaFoldDB" id="A0A0F4GVA3"/>
<keyword evidence="3" id="KW-1185">Reference proteome</keyword>
<evidence type="ECO:0000256" key="1">
    <source>
        <dbReference type="SAM" id="MobiDB-lite"/>
    </source>
</evidence>
<accession>A0A0F4GVA3</accession>
<dbReference type="EMBL" id="LAFY01000333">
    <property type="protein sequence ID" value="KJY00136.1"/>
    <property type="molecule type" value="Genomic_DNA"/>
</dbReference>
<protein>
    <submittedName>
        <fullName evidence="2">Uncharacterized protein</fullName>
    </submittedName>
</protein>
<comment type="caution">
    <text evidence="2">The sequence shown here is derived from an EMBL/GenBank/DDBJ whole genome shotgun (WGS) entry which is preliminary data.</text>
</comment>
<feature type="region of interest" description="Disordered" evidence="1">
    <location>
        <begin position="1"/>
        <end position="33"/>
    </location>
</feature>
<evidence type="ECO:0000313" key="2">
    <source>
        <dbReference type="EMBL" id="KJY00136.1"/>
    </source>
</evidence>
<feature type="compositionally biased region" description="Polar residues" evidence="1">
    <location>
        <begin position="8"/>
        <end position="18"/>
    </location>
</feature>
<dbReference type="OrthoDB" id="3646601at2759"/>
<proteinExistence type="predicted"/>
<evidence type="ECO:0000313" key="3">
    <source>
        <dbReference type="Proteomes" id="UP000033647"/>
    </source>
</evidence>
<sequence>MQAAETAAANTHSSPTNEDTMDKGTDDAQATDVQPFRLLELPDELWVRIGKMVVDDSPGIATPPEKTLDMLIPRSSSGTRRRPFLQLSPEAEAMSAADYKKYMMKTYFPAPPAISRTNSRLRRELLVYYYKTRIDLTFDWRDLLGSFVYAYWVRKVDREMRRVMQGVKIIGLRDSPAALTTLPLGPDFDEDEYVHVAMLKAELKTRLPDIKEPTWTDLVRTRLRVEFEVEEQTEYDALRDIKEYKGKLVFK</sequence>
<reference evidence="2 3" key="1">
    <citation type="submission" date="2015-03" db="EMBL/GenBank/DDBJ databases">
        <title>RNA-seq based gene annotation and comparative genomics of four Zymoseptoria species reveal species-specific pathogenicity related genes and transposable element activity.</title>
        <authorList>
            <person name="Grandaubert J."/>
            <person name="Bhattacharyya A."/>
            <person name="Stukenbrock E.H."/>
        </authorList>
    </citation>
    <scope>NUCLEOTIDE SEQUENCE [LARGE SCALE GENOMIC DNA]</scope>
    <source>
        <strain evidence="2 3">Zb18110</strain>
    </source>
</reference>